<dbReference type="RefSeq" id="WP_221030118.1">
    <property type="nucleotide sequence ID" value="NZ_CP139781.1"/>
</dbReference>
<name>A0ABZ1C807_9BACT</name>
<dbReference type="PANTHER" id="PTHR32432:SF3">
    <property type="entry name" value="ETHANOLAMINE UTILIZATION PROTEIN EUTJ"/>
    <property type="match status" value="1"/>
</dbReference>
<dbReference type="InterPro" id="IPR005883">
    <property type="entry name" value="PilM"/>
</dbReference>
<proteinExistence type="predicted"/>
<evidence type="ECO:0000313" key="1">
    <source>
        <dbReference type="EMBL" id="WRQ87724.1"/>
    </source>
</evidence>
<dbReference type="EMBL" id="CP139781">
    <property type="protein sequence ID" value="WRQ87724.1"/>
    <property type="molecule type" value="Genomic_DNA"/>
</dbReference>
<reference evidence="1 2" key="1">
    <citation type="submission" date="2021-08" db="EMBL/GenBank/DDBJ databases">
        <authorList>
            <person name="Zhang D."/>
            <person name="Zhang A."/>
            <person name="Wang L."/>
        </authorList>
    </citation>
    <scope>NUCLEOTIDE SEQUENCE [LARGE SCALE GENOMIC DNA]</scope>
    <source>
        <strain evidence="1 2">WL0086</strain>
    </source>
</reference>
<dbReference type="SUPFAM" id="SSF53067">
    <property type="entry name" value="Actin-like ATPase domain"/>
    <property type="match status" value="2"/>
</dbReference>
<dbReference type="Gene3D" id="3.30.1490.300">
    <property type="match status" value="1"/>
</dbReference>
<accession>A0ABZ1C807</accession>
<dbReference type="Pfam" id="PF11104">
    <property type="entry name" value="PilM_2"/>
    <property type="match status" value="1"/>
</dbReference>
<dbReference type="Gene3D" id="3.30.420.40">
    <property type="match status" value="1"/>
</dbReference>
<sequence>MTLRLRSSSARPLRVIEVGVAHLAAGEVTTGAGGGLSVRRSFERTWTAAEGEPGPELDEALSALREHWGRGGPMQVVIPPHLVLTKVLQVPATATAQRDRIIAFEARQAIPFPLEDVVWDYTLLADTGEQLEVLLAAAKLDALEALLRRVVAAGWEPETVIPASVALALGWRAAPSATEPALVLGVGARSTQLLLVSGADVHLRTLAWGGNQVSRLIAESLGQSAAEAERLKLQLWGGVVELPEASPAAQAVAGALRQFGQRLGGEVRRSLLVQQRRGSAAEAPQRVWLTGAASQAPGWATSLGETLALPVAPWTAGEAGEDLATRAEWWGAVRLLAGAGAEAGSGINLLPPAMAATRRAKRRQPRWWAAAALLVLAVALPGLHYHRLASARTAAAADLRQRLTPHQVWQTQIQDDVVAVERLEQQVAGMQHLLDAQGAWTTFLADLETRVATLDDAWVERLQRLPTDAPDAPERLRLTGRLLDRENPLSRVSPKTYERATHLLQTLVESPAVQAVEGERFEASDPGILRFDFTLVLNPGVGL</sequence>
<gene>
    <name evidence="1" type="primary">pilM</name>
    <name evidence="1" type="ORF">K1X11_023175</name>
</gene>
<dbReference type="Proteomes" id="UP000738431">
    <property type="component" value="Chromosome"/>
</dbReference>
<dbReference type="PANTHER" id="PTHR32432">
    <property type="entry name" value="CELL DIVISION PROTEIN FTSA-RELATED"/>
    <property type="match status" value="1"/>
</dbReference>
<reference evidence="1 2" key="2">
    <citation type="submission" date="2023-12" db="EMBL/GenBank/DDBJ databases">
        <title>Description of an unclassified Opitutus bacterium of Verrucomicrobiota.</title>
        <authorList>
            <person name="Zhang D.-F."/>
        </authorList>
    </citation>
    <scope>NUCLEOTIDE SEQUENCE [LARGE SCALE GENOMIC DNA]</scope>
    <source>
        <strain evidence="1 2">WL0086</strain>
    </source>
</reference>
<organism evidence="1 2">
    <name type="scientific">Actomonas aquatica</name>
    <dbReference type="NCBI Taxonomy" id="2866162"/>
    <lineage>
        <taxon>Bacteria</taxon>
        <taxon>Pseudomonadati</taxon>
        <taxon>Verrucomicrobiota</taxon>
        <taxon>Opitutia</taxon>
        <taxon>Opitutales</taxon>
        <taxon>Opitutaceae</taxon>
        <taxon>Actomonas</taxon>
    </lineage>
</organism>
<keyword evidence="2" id="KW-1185">Reference proteome</keyword>
<protein>
    <submittedName>
        <fullName evidence="1">Pilus assembly protein PilM</fullName>
    </submittedName>
</protein>
<dbReference type="InterPro" id="IPR050696">
    <property type="entry name" value="FtsA/MreB"/>
</dbReference>
<evidence type="ECO:0000313" key="2">
    <source>
        <dbReference type="Proteomes" id="UP000738431"/>
    </source>
</evidence>
<dbReference type="InterPro" id="IPR043129">
    <property type="entry name" value="ATPase_NBD"/>
</dbReference>